<dbReference type="PANTHER" id="PTHR45694:SF18">
    <property type="entry name" value="GLUTAREDOXIN-1-RELATED"/>
    <property type="match status" value="1"/>
</dbReference>
<evidence type="ECO:0000313" key="2">
    <source>
        <dbReference type="EMBL" id="ASF00657.1"/>
    </source>
</evidence>
<dbReference type="InterPro" id="IPR036249">
    <property type="entry name" value="Thioredoxin-like_sf"/>
</dbReference>
<evidence type="ECO:0000259" key="1">
    <source>
        <dbReference type="Pfam" id="PF00462"/>
    </source>
</evidence>
<dbReference type="GO" id="GO:0034599">
    <property type="term" value="P:cellular response to oxidative stress"/>
    <property type="evidence" value="ECO:0007669"/>
    <property type="project" value="TreeGrafter"/>
</dbReference>
<dbReference type="PANTHER" id="PTHR45694">
    <property type="entry name" value="GLUTAREDOXIN 2"/>
    <property type="match status" value="1"/>
</dbReference>
<dbReference type="Gene3D" id="3.40.30.10">
    <property type="entry name" value="Glutaredoxin"/>
    <property type="match status" value="1"/>
</dbReference>
<reference evidence="2" key="2">
    <citation type="journal article" date="2017" name="Nat. Commun.">
        <title>Single-virus genomics reveals hidden cosmopolitan and abundant viruses.</title>
        <authorList>
            <person name="Martinez-Hernandez F."/>
            <person name="Fornas O."/>
            <person name="Lluesma Gomez M."/>
            <person name="Bolduc B."/>
            <person name="de la Cruz Pena M.J."/>
            <person name="Martinez J.M."/>
            <person name="Anton J."/>
            <person name="Gasol J.M."/>
            <person name="Rosselli R."/>
            <person name="Rodriguez-Valera F."/>
            <person name="Sullivan M.B."/>
            <person name="Acinas S.G."/>
            <person name="Martinez-Garcia M."/>
        </authorList>
    </citation>
    <scope>NUCLEOTIDE SEQUENCE</scope>
</reference>
<dbReference type="CDD" id="cd02066">
    <property type="entry name" value="GRX_family"/>
    <property type="match status" value="1"/>
</dbReference>
<accession>A0A218MMZ5</accession>
<name>A0A218MMZ5_9VIRU</name>
<protein>
    <submittedName>
        <fullName evidence="2">Putative glutaredoxin</fullName>
    </submittedName>
</protein>
<dbReference type="InterPro" id="IPR002109">
    <property type="entry name" value="Glutaredoxin"/>
</dbReference>
<proteinExistence type="predicted"/>
<dbReference type="PRINTS" id="PR00160">
    <property type="entry name" value="GLUTAREDOXIN"/>
</dbReference>
<dbReference type="SUPFAM" id="SSF52833">
    <property type="entry name" value="Thioredoxin-like"/>
    <property type="match status" value="1"/>
</dbReference>
<sequence>MSTITEESTIVWSKMMCPQCTAAKQLLKLNEITYEERMIGDGWSKEQLLEAVPNARTVPQIILKGKLIGGYDQLRAHFNKEQEEKDVTN</sequence>
<dbReference type="Pfam" id="PF00462">
    <property type="entry name" value="Glutaredoxin"/>
    <property type="match status" value="1"/>
</dbReference>
<feature type="domain" description="Glutaredoxin" evidence="1">
    <location>
        <begin position="11"/>
        <end position="68"/>
    </location>
</feature>
<dbReference type="GO" id="GO:0015038">
    <property type="term" value="F:glutathione disulfide oxidoreductase activity"/>
    <property type="evidence" value="ECO:0007669"/>
    <property type="project" value="TreeGrafter"/>
</dbReference>
<dbReference type="PROSITE" id="PS51354">
    <property type="entry name" value="GLUTAREDOXIN_2"/>
    <property type="match status" value="1"/>
</dbReference>
<dbReference type="InterPro" id="IPR014025">
    <property type="entry name" value="Glutaredoxin_subgr"/>
</dbReference>
<organism evidence="2">
    <name type="scientific">uncultured virus</name>
    <dbReference type="NCBI Taxonomy" id="340016"/>
    <lineage>
        <taxon>Viruses</taxon>
        <taxon>environmental samples</taxon>
    </lineage>
</organism>
<dbReference type="EMBL" id="KY052848">
    <property type="protein sequence ID" value="ASF00657.1"/>
    <property type="molecule type" value="Genomic_DNA"/>
</dbReference>
<reference evidence="2" key="1">
    <citation type="submission" date="2016-10" db="EMBL/GenBank/DDBJ databases">
        <authorList>
            <person name="Varghese N."/>
        </authorList>
    </citation>
    <scope>NUCLEOTIDE SEQUENCE</scope>
</reference>